<accession>A0ABP7SW26</accession>
<organism evidence="2 3">
    <name type="scientific">Sphingomonas swuensis</name>
    <dbReference type="NCBI Taxonomy" id="977800"/>
    <lineage>
        <taxon>Bacteria</taxon>
        <taxon>Pseudomonadati</taxon>
        <taxon>Pseudomonadota</taxon>
        <taxon>Alphaproteobacteria</taxon>
        <taxon>Sphingomonadales</taxon>
        <taxon>Sphingomonadaceae</taxon>
        <taxon>Sphingomonas</taxon>
    </lineage>
</organism>
<keyword evidence="1" id="KW-0175">Coiled coil</keyword>
<reference evidence="3" key="1">
    <citation type="journal article" date="2019" name="Int. J. Syst. Evol. Microbiol.">
        <title>The Global Catalogue of Microorganisms (GCM) 10K type strain sequencing project: providing services to taxonomists for standard genome sequencing and annotation.</title>
        <authorList>
            <consortium name="The Broad Institute Genomics Platform"/>
            <consortium name="The Broad Institute Genome Sequencing Center for Infectious Disease"/>
            <person name="Wu L."/>
            <person name="Ma J."/>
        </authorList>
    </citation>
    <scope>NUCLEOTIDE SEQUENCE [LARGE SCALE GENOMIC DNA]</scope>
    <source>
        <strain evidence="3">JCM 17563</strain>
    </source>
</reference>
<evidence type="ECO:0000313" key="2">
    <source>
        <dbReference type="EMBL" id="GAA4017249.1"/>
    </source>
</evidence>
<proteinExistence type="predicted"/>
<evidence type="ECO:0000256" key="1">
    <source>
        <dbReference type="SAM" id="Coils"/>
    </source>
</evidence>
<dbReference type="Proteomes" id="UP001500235">
    <property type="component" value="Unassembled WGS sequence"/>
</dbReference>
<keyword evidence="3" id="KW-1185">Reference proteome</keyword>
<feature type="coiled-coil region" evidence="1">
    <location>
        <begin position="45"/>
        <end position="72"/>
    </location>
</feature>
<dbReference type="RefSeq" id="WP_344706815.1">
    <property type="nucleotide sequence ID" value="NZ_BAABBQ010000001.1"/>
</dbReference>
<gene>
    <name evidence="2" type="ORF">GCM10022280_15530</name>
</gene>
<comment type="caution">
    <text evidence="2">The sequence shown here is derived from an EMBL/GenBank/DDBJ whole genome shotgun (WGS) entry which is preliminary data.</text>
</comment>
<protein>
    <recommendedName>
        <fullName evidence="4">Phage shock protein B</fullName>
    </recommendedName>
</protein>
<name>A0ABP7SW26_9SPHN</name>
<sequence length="83" mass="10036">MNPFEMLLLLVGMVLIFQLIKHKTTLRHERRSHDIFPLADDPDESRMLRDEVRQLKERIQVLERITVEKENSLAREIEDLRNR</sequence>
<dbReference type="EMBL" id="BAABBQ010000001">
    <property type="protein sequence ID" value="GAA4017249.1"/>
    <property type="molecule type" value="Genomic_DNA"/>
</dbReference>
<evidence type="ECO:0008006" key="4">
    <source>
        <dbReference type="Google" id="ProtNLM"/>
    </source>
</evidence>
<evidence type="ECO:0000313" key="3">
    <source>
        <dbReference type="Proteomes" id="UP001500235"/>
    </source>
</evidence>